<accession>A0AAV9JJH0</accession>
<keyword evidence="3" id="KW-1185">Reference proteome</keyword>
<protein>
    <submittedName>
        <fullName evidence="2">Uncharacterized protein</fullName>
    </submittedName>
</protein>
<keyword evidence="1" id="KW-0732">Signal</keyword>
<evidence type="ECO:0000313" key="2">
    <source>
        <dbReference type="EMBL" id="KAK4545122.1"/>
    </source>
</evidence>
<name>A0AAV9JJH0_9PEZI</name>
<sequence length="316" mass="33218">MQLLATLIAVAAFCASVSTSVLSKRTAADAAPLDKSDAPSLQQQQVMANMSSAFGWMMAGSALSDDELDVTCANITNSGHHKWAAEGLMPEYIVEPICNASHSNPNTTVALPWTILYNTRVFVTQLTNAFAADNANAPLAYMCGNLRFILLDGFHMMDGLALNATCAAAALQAPPRPAQPAATVNANTTSAYVNTASIMYGLMIASSATSDSQLSIYCAHAPEYIASLNAMMLNGTLVQSTICDVKEPMTSDEGIAAIRTWSSRIFCTVVENVSNVSGWLPWLCANLDADAMEAVGLDGQAVHTQVCSDADAASSS</sequence>
<evidence type="ECO:0000313" key="3">
    <source>
        <dbReference type="Proteomes" id="UP001324427"/>
    </source>
</evidence>
<evidence type="ECO:0000256" key="1">
    <source>
        <dbReference type="SAM" id="SignalP"/>
    </source>
</evidence>
<dbReference type="AlphaFoldDB" id="A0AAV9JJH0"/>
<dbReference type="EMBL" id="JAVFHQ010000021">
    <property type="protein sequence ID" value="KAK4545122.1"/>
    <property type="molecule type" value="Genomic_DNA"/>
</dbReference>
<gene>
    <name evidence="2" type="ORF">LTR36_003673</name>
</gene>
<dbReference type="Proteomes" id="UP001324427">
    <property type="component" value="Unassembled WGS sequence"/>
</dbReference>
<feature type="chain" id="PRO_5043395738" evidence="1">
    <location>
        <begin position="20"/>
        <end position="316"/>
    </location>
</feature>
<comment type="caution">
    <text evidence="2">The sequence shown here is derived from an EMBL/GenBank/DDBJ whole genome shotgun (WGS) entry which is preliminary data.</text>
</comment>
<proteinExistence type="predicted"/>
<feature type="signal peptide" evidence="1">
    <location>
        <begin position="1"/>
        <end position="19"/>
    </location>
</feature>
<reference evidence="2 3" key="1">
    <citation type="submission" date="2021-11" db="EMBL/GenBank/DDBJ databases">
        <title>Black yeast isolated from Biological Soil Crust.</title>
        <authorList>
            <person name="Kurbessoian T."/>
        </authorList>
    </citation>
    <scope>NUCLEOTIDE SEQUENCE [LARGE SCALE GENOMIC DNA]</scope>
    <source>
        <strain evidence="2 3">CCFEE 5522</strain>
    </source>
</reference>
<organism evidence="2 3">
    <name type="scientific">Oleoguttula mirabilis</name>
    <dbReference type="NCBI Taxonomy" id="1507867"/>
    <lineage>
        <taxon>Eukaryota</taxon>
        <taxon>Fungi</taxon>
        <taxon>Dikarya</taxon>
        <taxon>Ascomycota</taxon>
        <taxon>Pezizomycotina</taxon>
        <taxon>Dothideomycetes</taxon>
        <taxon>Dothideomycetidae</taxon>
        <taxon>Mycosphaerellales</taxon>
        <taxon>Teratosphaeriaceae</taxon>
        <taxon>Oleoguttula</taxon>
    </lineage>
</organism>